<protein>
    <submittedName>
        <fullName evidence="7">MFS transporter</fullName>
    </submittedName>
</protein>
<dbReference type="EMBL" id="CP023778">
    <property type="protein sequence ID" value="ATL70173.1"/>
    <property type="molecule type" value="Genomic_DNA"/>
</dbReference>
<feature type="transmembrane region" description="Helical" evidence="5">
    <location>
        <begin position="290"/>
        <end position="312"/>
    </location>
</feature>
<dbReference type="KEGG" id="ntp:CRH09_32320"/>
<evidence type="ECO:0000256" key="1">
    <source>
        <dbReference type="ARBA" id="ARBA00004651"/>
    </source>
</evidence>
<dbReference type="Proteomes" id="UP000221961">
    <property type="component" value="Chromosome"/>
</dbReference>
<evidence type="ECO:0000259" key="6">
    <source>
        <dbReference type="PROSITE" id="PS50850"/>
    </source>
</evidence>
<dbReference type="SUPFAM" id="SSF103473">
    <property type="entry name" value="MFS general substrate transporter"/>
    <property type="match status" value="1"/>
</dbReference>
<keyword evidence="3 5" id="KW-1133">Transmembrane helix</keyword>
<dbReference type="InterPro" id="IPR020846">
    <property type="entry name" value="MFS_dom"/>
</dbReference>
<dbReference type="AlphaFoldDB" id="A0A291RRS0"/>
<comment type="subcellular location">
    <subcellularLocation>
        <location evidence="1">Cell membrane</location>
        <topology evidence="1">Multi-pass membrane protein</topology>
    </subcellularLocation>
</comment>
<gene>
    <name evidence="7" type="ORF">CRH09_32320</name>
</gene>
<feature type="transmembrane region" description="Helical" evidence="5">
    <location>
        <begin position="324"/>
        <end position="344"/>
    </location>
</feature>
<feature type="transmembrane region" description="Helical" evidence="5">
    <location>
        <begin position="87"/>
        <end position="110"/>
    </location>
</feature>
<reference evidence="7 8" key="1">
    <citation type="submission" date="2017-10" db="EMBL/GenBank/DDBJ databases">
        <title>Comparative genomics between pathogenic Norcardia.</title>
        <authorList>
            <person name="Zeng L."/>
        </authorList>
    </citation>
    <scope>NUCLEOTIDE SEQUENCE [LARGE SCALE GENOMIC DNA]</scope>
    <source>
        <strain evidence="7 8">NC_YFY_NT001</strain>
    </source>
</reference>
<organism evidence="7 8">
    <name type="scientific">Nocardia terpenica</name>
    <dbReference type="NCBI Taxonomy" id="455432"/>
    <lineage>
        <taxon>Bacteria</taxon>
        <taxon>Bacillati</taxon>
        <taxon>Actinomycetota</taxon>
        <taxon>Actinomycetes</taxon>
        <taxon>Mycobacteriales</taxon>
        <taxon>Nocardiaceae</taxon>
        <taxon>Nocardia</taxon>
    </lineage>
</organism>
<evidence type="ECO:0000256" key="2">
    <source>
        <dbReference type="ARBA" id="ARBA00022692"/>
    </source>
</evidence>
<dbReference type="PROSITE" id="PS50850">
    <property type="entry name" value="MFS"/>
    <property type="match status" value="1"/>
</dbReference>
<sequence>MRLVRRTGCTPIEYPASHHLPPIIQSSYDFSVSVTVEQTSSNVDRRRALLRGRLLVLAAIVMSAFTLRLAVTAFTPLAERIGHDVGYSTAIVGVFGMIPTAMFALAGVLTPILVGRFGLERTVLIAMLMAGAGQALRAVMPDTWELLVFSALALSGMGIGNVVIPPLVKRYFADRLAVLSSVYITMVQIGTVVPALIAVPVADSHGWRISLGLWALFPLAAAVPWIGVLRDRRGRDEVDQTALPADSHEADGKVWRSPLAWGMAGMFGMTSLITYAMFTWLPKIFVDAGASAAFGGTMVGVFSFIGLAAAFTAPTITAKVRNPFPIVIGCAVAYIAAFIGLLSAPMAAPWLWVLLLGLGPSTFPMALTLINLRTRTQVGSAALSGFTQGLGYTVACVGPLLFGVLHSIDGGWGSPFALLGIAVVVLLVGAWQACKPRVLEDTWK</sequence>
<feature type="transmembrane region" description="Helical" evidence="5">
    <location>
        <begin position="176"/>
        <end position="199"/>
    </location>
</feature>
<dbReference type="CDD" id="cd17339">
    <property type="entry name" value="MFS_NIMT_CynX_like"/>
    <property type="match status" value="1"/>
</dbReference>
<dbReference type="InterPro" id="IPR011701">
    <property type="entry name" value="MFS"/>
</dbReference>
<feature type="transmembrane region" description="Helical" evidence="5">
    <location>
        <begin position="146"/>
        <end position="164"/>
    </location>
</feature>
<evidence type="ECO:0000313" key="7">
    <source>
        <dbReference type="EMBL" id="ATL70173.1"/>
    </source>
</evidence>
<dbReference type="PANTHER" id="PTHR23523">
    <property type="match status" value="1"/>
</dbReference>
<dbReference type="InterPro" id="IPR052524">
    <property type="entry name" value="MFS_Cyanate_Porter"/>
</dbReference>
<keyword evidence="2 5" id="KW-0812">Transmembrane</keyword>
<feature type="transmembrane region" description="Helical" evidence="5">
    <location>
        <begin position="211"/>
        <end position="229"/>
    </location>
</feature>
<feature type="transmembrane region" description="Helical" evidence="5">
    <location>
        <begin position="122"/>
        <end position="140"/>
    </location>
</feature>
<accession>A0A291RRS0</accession>
<keyword evidence="4 5" id="KW-0472">Membrane</keyword>
<feature type="transmembrane region" description="Helical" evidence="5">
    <location>
        <begin position="414"/>
        <end position="434"/>
    </location>
</feature>
<name>A0A291RRS0_9NOCA</name>
<dbReference type="PANTHER" id="PTHR23523:SF2">
    <property type="entry name" value="2-NITROIMIDAZOLE TRANSPORTER"/>
    <property type="match status" value="1"/>
</dbReference>
<feature type="transmembrane region" description="Helical" evidence="5">
    <location>
        <begin position="54"/>
        <end position="75"/>
    </location>
</feature>
<evidence type="ECO:0000256" key="4">
    <source>
        <dbReference type="ARBA" id="ARBA00023136"/>
    </source>
</evidence>
<dbReference type="Gene3D" id="1.20.1250.20">
    <property type="entry name" value="MFS general substrate transporter like domains"/>
    <property type="match status" value="1"/>
</dbReference>
<evidence type="ECO:0000313" key="8">
    <source>
        <dbReference type="Proteomes" id="UP000221961"/>
    </source>
</evidence>
<evidence type="ECO:0000256" key="3">
    <source>
        <dbReference type="ARBA" id="ARBA00022989"/>
    </source>
</evidence>
<proteinExistence type="predicted"/>
<feature type="transmembrane region" description="Helical" evidence="5">
    <location>
        <begin position="259"/>
        <end position="278"/>
    </location>
</feature>
<feature type="transmembrane region" description="Helical" evidence="5">
    <location>
        <begin position="350"/>
        <end position="370"/>
    </location>
</feature>
<feature type="domain" description="Major facilitator superfamily (MFS) profile" evidence="6">
    <location>
        <begin position="56"/>
        <end position="438"/>
    </location>
</feature>
<dbReference type="GO" id="GO:0022857">
    <property type="term" value="F:transmembrane transporter activity"/>
    <property type="evidence" value="ECO:0007669"/>
    <property type="project" value="InterPro"/>
</dbReference>
<dbReference type="InterPro" id="IPR036259">
    <property type="entry name" value="MFS_trans_sf"/>
</dbReference>
<evidence type="ECO:0000256" key="5">
    <source>
        <dbReference type="SAM" id="Phobius"/>
    </source>
</evidence>
<dbReference type="GO" id="GO:0005886">
    <property type="term" value="C:plasma membrane"/>
    <property type="evidence" value="ECO:0007669"/>
    <property type="project" value="UniProtKB-SubCell"/>
</dbReference>
<feature type="transmembrane region" description="Helical" evidence="5">
    <location>
        <begin position="390"/>
        <end position="408"/>
    </location>
</feature>
<dbReference type="Pfam" id="PF07690">
    <property type="entry name" value="MFS_1"/>
    <property type="match status" value="1"/>
</dbReference>